<dbReference type="InterPro" id="IPR051013">
    <property type="entry name" value="MBL_superfamily_lactonases"/>
</dbReference>
<reference evidence="7 8" key="1">
    <citation type="submission" date="2022-02" db="EMBL/GenBank/DDBJ databases">
        <title>Genome sequence data of Kingella unionensis sp. nov. strain CICC 24913 (CCUG 75125).</title>
        <authorList>
            <person name="Xiao M."/>
        </authorList>
    </citation>
    <scope>NUCLEOTIDE SEQUENCE [LARGE SCALE GENOMIC DNA]</scope>
    <source>
        <strain evidence="7 8">CICC 24913</strain>
    </source>
</reference>
<dbReference type="PANTHER" id="PTHR42978">
    <property type="entry name" value="QUORUM-QUENCHING LACTONASE YTNP-RELATED-RELATED"/>
    <property type="match status" value="1"/>
</dbReference>
<name>A0ABS9NLF8_9NEIS</name>
<feature type="domain" description="Metallo-beta-lactamase" evidence="6">
    <location>
        <begin position="38"/>
        <end position="258"/>
    </location>
</feature>
<keyword evidence="8" id="KW-1185">Reference proteome</keyword>
<comment type="caution">
    <text evidence="7">The sequence shown here is derived from an EMBL/GenBank/DDBJ whole genome shotgun (WGS) entry which is preliminary data.</text>
</comment>
<dbReference type="Gene3D" id="3.60.15.10">
    <property type="entry name" value="Ribonuclease Z/Hydroxyacylglutathione hydrolase-like"/>
    <property type="match status" value="1"/>
</dbReference>
<protein>
    <submittedName>
        <fullName evidence="7">MBL fold metallo-hydrolase</fullName>
    </submittedName>
</protein>
<dbReference type="Pfam" id="PF00753">
    <property type="entry name" value="Lactamase_B"/>
    <property type="match status" value="1"/>
</dbReference>
<keyword evidence="3" id="KW-0479">Metal-binding</keyword>
<keyword evidence="5" id="KW-0862">Zinc</keyword>
<gene>
    <name evidence="7" type="ORF">MB824_03865</name>
</gene>
<evidence type="ECO:0000313" key="8">
    <source>
        <dbReference type="Proteomes" id="UP001298424"/>
    </source>
</evidence>
<dbReference type="PANTHER" id="PTHR42978:SF2">
    <property type="entry name" value="102 KBASES UNSTABLE REGION: FROM 1 TO 119443"/>
    <property type="match status" value="1"/>
</dbReference>
<evidence type="ECO:0000256" key="1">
    <source>
        <dbReference type="ARBA" id="ARBA00001947"/>
    </source>
</evidence>
<dbReference type="Proteomes" id="UP001298424">
    <property type="component" value="Unassembled WGS sequence"/>
</dbReference>
<sequence>MSATAPLIESVRYFACGHCVNHLQRIFRHHPKQKRVFQAGVFLIKHRVHGHILYDTGYGTALNRFYWKYLIYRAINPTYVRAEDTIAARLEAAGIAPESIGTVIVSHLHPDHIGGLKSFPHAHLLLTQGCWDTYRENRFRSLIFPEFLPDDFEQRAQIVPINGIQTAFPYAETADLFGDGSLFLAALDGHAKGQGCLYIPERNLFIAADVCWGQDVLAFTEQMRRLPRLIQDDFAAYRRSSALLQTLQQNGIRVLVSHDKPEYIGGIL</sequence>
<dbReference type="RefSeq" id="WP_238746143.1">
    <property type="nucleotide sequence ID" value="NZ_JAKOOW010000014.1"/>
</dbReference>
<evidence type="ECO:0000256" key="4">
    <source>
        <dbReference type="ARBA" id="ARBA00022801"/>
    </source>
</evidence>
<dbReference type="SUPFAM" id="SSF56281">
    <property type="entry name" value="Metallo-hydrolase/oxidoreductase"/>
    <property type="match status" value="1"/>
</dbReference>
<keyword evidence="4" id="KW-0378">Hydrolase</keyword>
<dbReference type="CDD" id="cd07730">
    <property type="entry name" value="metallo-hydrolase-like_MBL-fold"/>
    <property type="match status" value="1"/>
</dbReference>
<evidence type="ECO:0000256" key="5">
    <source>
        <dbReference type="ARBA" id="ARBA00022833"/>
    </source>
</evidence>
<evidence type="ECO:0000313" key="7">
    <source>
        <dbReference type="EMBL" id="MCG6503634.1"/>
    </source>
</evidence>
<evidence type="ECO:0000259" key="6">
    <source>
        <dbReference type="SMART" id="SM00849"/>
    </source>
</evidence>
<dbReference type="InterPro" id="IPR036866">
    <property type="entry name" value="RibonucZ/Hydroxyglut_hydro"/>
</dbReference>
<dbReference type="InterPro" id="IPR001279">
    <property type="entry name" value="Metallo-B-lactamas"/>
</dbReference>
<evidence type="ECO:0000256" key="2">
    <source>
        <dbReference type="ARBA" id="ARBA00007749"/>
    </source>
</evidence>
<comment type="cofactor">
    <cofactor evidence="1">
        <name>Zn(2+)</name>
        <dbReference type="ChEBI" id="CHEBI:29105"/>
    </cofactor>
</comment>
<dbReference type="EMBL" id="JAKOOW010000014">
    <property type="protein sequence ID" value="MCG6503634.1"/>
    <property type="molecule type" value="Genomic_DNA"/>
</dbReference>
<dbReference type="SMART" id="SM00849">
    <property type="entry name" value="Lactamase_B"/>
    <property type="match status" value="1"/>
</dbReference>
<evidence type="ECO:0000256" key="3">
    <source>
        <dbReference type="ARBA" id="ARBA00022723"/>
    </source>
</evidence>
<organism evidence="7 8">
    <name type="scientific">Kingella pumchi</name>
    <dbReference type="NCBI Taxonomy" id="2779506"/>
    <lineage>
        <taxon>Bacteria</taxon>
        <taxon>Pseudomonadati</taxon>
        <taxon>Pseudomonadota</taxon>
        <taxon>Betaproteobacteria</taxon>
        <taxon>Neisseriales</taxon>
        <taxon>Neisseriaceae</taxon>
        <taxon>Kingella</taxon>
    </lineage>
</organism>
<comment type="similarity">
    <text evidence="2">Belongs to the metallo-beta-lactamase superfamily.</text>
</comment>
<proteinExistence type="inferred from homology"/>
<accession>A0ABS9NLF8</accession>